<organism evidence="2 3">
    <name type="scientific">Crenichthys baileyi</name>
    <name type="common">White River springfish</name>
    <dbReference type="NCBI Taxonomy" id="28760"/>
    <lineage>
        <taxon>Eukaryota</taxon>
        <taxon>Metazoa</taxon>
        <taxon>Chordata</taxon>
        <taxon>Craniata</taxon>
        <taxon>Vertebrata</taxon>
        <taxon>Euteleostomi</taxon>
        <taxon>Actinopterygii</taxon>
        <taxon>Neopterygii</taxon>
        <taxon>Teleostei</taxon>
        <taxon>Neoteleostei</taxon>
        <taxon>Acanthomorphata</taxon>
        <taxon>Ovalentaria</taxon>
        <taxon>Atherinomorphae</taxon>
        <taxon>Cyprinodontiformes</taxon>
        <taxon>Goodeidae</taxon>
        <taxon>Crenichthys</taxon>
    </lineage>
</organism>
<dbReference type="EMBL" id="JAHHUM010001163">
    <property type="protein sequence ID" value="KAK5614371.1"/>
    <property type="molecule type" value="Genomic_DNA"/>
</dbReference>
<keyword evidence="3" id="KW-1185">Reference proteome</keyword>
<feature type="compositionally biased region" description="Basic residues" evidence="1">
    <location>
        <begin position="80"/>
        <end position="101"/>
    </location>
</feature>
<dbReference type="Proteomes" id="UP001311232">
    <property type="component" value="Unassembled WGS sequence"/>
</dbReference>
<dbReference type="AlphaFoldDB" id="A0AAV9RZH9"/>
<evidence type="ECO:0000256" key="1">
    <source>
        <dbReference type="SAM" id="MobiDB-lite"/>
    </source>
</evidence>
<name>A0AAV9RZH9_9TELE</name>
<feature type="region of interest" description="Disordered" evidence="1">
    <location>
        <begin position="1"/>
        <end position="107"/>
    </location>
</feature>
<reference evidence="2 3" key="1">
    <citation type="submission" date="2021-06" db="EMBL/GenBank/DDBJ databases">
        <authorList>
            <person name="Palmer J.M."/>
        </authorList>
    </citation>
    <scope>NUCLEOTIDE SEQUENCE [LARGE SCALE GENOMIC DNA]</scope>
    <source>
        <strain evidence="2 3">MEX-2019</strain>
        <tissue evidence="2">Muscle</tissue>
    </source>
</reference>
<proteinExistence type="predicted"/>
<protein>
    <submittedName>
        <fullName evidence="2">Uncharacterized protein</fullName>
    </submittedName>
</protein>
<sequence>MTKSVAPLPKKRADKPAQYNWKTPHDQHAQPPLNPRGRAQSPMPGTGLQPQPGKSSQAVKQTPRCTTPPKGETPTQQAKGCHRKATAYAAKRPHSPLRRRTANIQAS</sequence>
<gene>
    <name evidence="2" type="ORF">CRENBAI_000611</name>
</gene>
<feature type="compositionally biased region" description="Polar residues" evidence="1">
    <location>
        <begin position="48"/>
        <end position="65"/>
    </location>
</feature>
<evidence type="ECO:0000313" key="2">
    <source>
        <dbReference type="EMBL" id="KAK5614371.1"/>
    </source>
</evidence>
<evidence type="ECO:0000313" key="3">
    <source>
        <dbReference type="Proteomes" id="UP001311232"/>
    </source>
</evidence>
<accession>A0AAV9RZH9</accession>
<comment type="caution">
    <text evidence="2">The sequence shown here is derived from an EMBL/GenBank/DDBJ whole genome shotgun (WGS) entry which is preliminary data.</text>
</comment>